<feature type="region of interest" description="Disordered" evidence="1">
    <location>
        <begin position="1"/>
        <end position="29"/>
    </location>
</feature>
<proteinExistence type="predicted"/>
<sequence length="50" mass="5933">MSETQTKYHFDLTAKAKNPDNSKKKRRQISVPGIKARKHIFFENINFQCH</sequence>
<evidence type="ECO:0000256" key="1">
    <source>
        <dbReference type="SAM" id="MobiDB-lite"/>
    </source>
</evidence>
<protein>
    <submittedName>
        <fullName evidence="2">Uncharacterized protein</fullName>
    </submittedName>
</protein>
<dbReference type="KEGG" id="hde:HDEF_0161"/>
<gene>
    <name evidence="2" type="ordered locus">HDEF_0161</name>
</gene>
<dbReference type="AlphaFoldDB" id="C4K8U7"/>
<reference evidence="2 3" key="1">
    <citation type="journal article" date="2009" name="Proc. Natl. Acad. Sci. U.S.A.">
        <title>Hamiltonella defensa, genome evolution of protective bacterial endosymbiont from pathogenic ancestors.</title>
        <authorList>
            <person name="Degnan P.H."/>
            <person name="Yu Y."/>
            <person name="Sisneros N."/>
            <person name="Wing R.A."/>
            <person name="Moran N.A."/>
        </authorList>
    </citation>
    <scope>NUCLEOTIDE SEQUENCE [LARGE SCALE GENOMIC DNA]</scope>
    <source>
        <strain evidence="3">5AT</strain>
    </source>
</reference>
<dbReference type="Proteomes" id="UP000002334">
    <property type="component" value="Chromosome"/>
</dbReference>
<accession>C4K8U7</accession>
<feature type="compositionally biased region" description="Basic and acidic residues" evidence="1">
    <location>
        <begin position="1"/>
        <end position="22"/>
    </location>
</feature>
<organism evidence="2 3">
    <name type="scientific">Hamiltonella defensa subsp. Acyrthosiphon pisum (strain 5AT)</name>
    <dbReference type="NCBI Taxonomy" id="572265"/>
    <lineage>
        <taxon>Bacteria</taxon>
        <taxon>Pseudomonadati</taxon>
        <taxon>Pseudomonadota</taxon>
        <taxon>Gammaproteobacteria</taxon>
        <taxon>Enterobacterales</taxon>
        <taxon>Enterobacteriaceae</taxon>
        <taxon>aphid secondary symbionts</taxon>
        <taxon>Candidatus Williamhamiltonella</taxon>
    </lineage>
</organism>
<keyword evidence="3" id="KW-1185">Reference proteome</keyword>
<dbReference type="EMBL" id="CP001277">
    <property type="protein sequence ID" value="ACQ66934.1"/>
    <property type="molecule type" value="Genomic_DNA"/>
</dbReference>
<evidence type="ECO:0000313" key="2">
    <source>
        <dbReference type="EMBL" id="ACQ66934.1"/>
    </source>
</evidence>
<dbReference type="HOGENOM" id="CLU_3118484_0_0_6"/>
<name>C4K8U7_HAMD5</name>
<evidence type="ECO:0000313" key="3">
    <source>
        <dbReference type="Proteomes" id="UP000002334"/>
    </source>
</evidence>
<dbReference type="STRING" id="572265.HDEF_0161"/>